<dbReference type="EMBL" id="BJWL01000023">
    <property type="protein sequence ID" value="GFZ11676.1"/>
    <property type="molecule type" value="Genomic_DNA"/>
</dbReference>
<dbReference type="PANTHER" id="PTHR37610:SF97">
    <property type="entry name" value="RETROTRANSPOSON GAG DOMAIN-CONTAINING PROTEIN"/>
    <property type="match status" value="1"/>
</dbReference>
<gene>
    <name evidence="3" type="ORF">Acr_23g0000610</name>
</gene>
<dbReference type="Proteomes" id="UP000585474">
    <property type="component" value="Unassembled WGS sequence"/>
</dbReference>
<proteinExistence type="predicted"/>
<feature type="domain" description="Retrotransposon Copia-like N-terminal" evidence="2">
    <location>
        <begin position="23"/>
        <end position="70"/>
    </location>
</feature>
<feature type="compositionally biased region" description="Low complexity" evidence="1">
    <location>
        <begin position="363"/>
        <end position="377"/>
    </location>
</feature>
<evidence type="ECO:0000313" key="4">
    <source>
        <dbReference type="Proteomes" id="UP000585474"/>
    </source>
</evidence>
<dbReference type="AlphaFoldDB" id="A0A7J0GLH4"/>
<evidence type="ECO:0000259" key="2">
    <source>
        <dbReference type="Pfam" id="PF14244"/>
    </source>
</evidence>
<reference evidence="3 4" key="1">
    <citation type="submission" date="2019-07" db="EMBL/GenBank/DDBJ databases">
        <title>De Novo Assembly of kiwifruit Actinidia rufa.</title>
        <authorList>
            <person name="Sugita-Konishi S."/>
            <person name="Sato K."/>
            <person name="Mori E."/>
            <person name="Abe Y."/>
            <person name="Kisaki G."/>
            <person name="Hamano K."/>
            <person name="Suezawa K."/>
            <person name="Otani M."/>
            <person name="Fukuda T."/>
            <person name="Manabe T."/>
            <person name="Gomi K."/>
            <person name="Tabuchi M."/>
            <person name="Akimitsu K."/>
            <person name="Kataoka I."/>
        </authorList>
    </citation>
    <scope>NUCLEOTIDE SEQUENCE [LARGE SCALE GENOMIC DNA]</scope>
    <source>
        <strain evidence="4">cv. Fuchu</strain>
    </source>
</reference>
<evidence type="ECO:0000313" key="3">
    <source>
        <dbReference type="EMBL" id="GFZ11676.1"/>
    </source>
</evidence>
<feature type="region of interest" description="Disordered" evidence="1">
    <location>
        <begin position="255"/>
        <end position="288"/>
    </location>
</feature>
<comment type="caution">
    <text evidence="3">The sequence shown here is derived from an EMBL/GenBank/DDBJ whole genome shotgun (WGS) entry which is preliminary data.</text>
</comment>
<accession>A0A7J0GLH4</accession>
<dbReference type="OrthoDB" id="5544992at2759"/>
<evidence type="ECO:0000256" key="1">
    <source>
        <dbReference type="SAM" id="MobiDB-lite"/>
    </source>
</evidence>
<organism evidence="3 4">
    <name type="scientific">Actinidia rufa</name>
    <dbReference type="NCBI Taxonomy" id="165716"/>
    <lineage>
        <taxon>Eukaryota</taxon>
        <taxon>Viridiplantae</taxon>
        <taxon>Streptophyta</taxon>
        <taxon>Embryophyta</taxon>
        <taxon>Tracheophyta</taxon>
        <taxon>Spermatophyta</taxon>
        <taxon>Magnoliopsida</taxon>
        <taxon>eudicotyledons</taxon>
        <taxon>Gunneridae</taxon>
        <taxon>Pentapetalae</taxon>
        <taxon>asterids</taxon>
        <taxon>Ericales</taxon>
        <taxon>Actinidiaceae</taxon>
        <taxon>Actinidia</taxon>
    </lineage>
</organism>
<dbReference type="InterPro" id="IPR029472">
    <property type="entry name" value="Copia-like_N"/>
</dbReference>
<keyword evidence="4" id="KW-1185">Reference proteome</keyword>
<dbReference type="Pfam" id="PF14244">
    <property type="entry name" value="Retrotran_gag_3"/>
    <property type="match status" value="1"/>
</dbReference>
<feature type="region of interest" description="Disordered" evidence="1">
    <location>
        <begin position="363"/>
        <end position="383"/>
    </location>
</feature>
<name>A0A7J0GLH4_9ERIC</name>
<protein>
    <recommendedName>
        <fullName evidence="2">Retrotransposon Copia-like N-terminal domain-containing protein</fullName>
    </recommendedName>
</protein>
<sequence>MAKKQTKPKADKYGNSNDPFYLHHSDQLGVVLVTQLLNEDNYSTWSCAMLMALSIKNKEGFINGTIQKPSTTSTIELQQWTRCNNLVKSWLLNSISHDIEASVMYNEVAHEIWADLKEHFSRISSVHLFHVEEGIHDCKQDNMAIGAYYTKLKGLWDERDALCSIPTCTCGTVKEDERQRAVSKGSAPVSNIMAFAVRNNSQNSGKNFTYKNPHLKCEICDKFGHTSSTYRAHLKCDYCGWNGHTIGVCHKLHKRNSAGGKPDQQERKNFTSKVHHANASTTTPPTSFNLISEQYQNLMTLLDSNKPNSMANHVGSASAMSDLSVLPHTQSPTYDDDISNSPHSPSCITELFPLEPISPKIPSSPISPSAAPNSPISYSTTQIPPSRMTRATQALGYLREYHVGISLPSMNVSSSNLALIEPTCITHPSSDVLSYAKLSTKHHAFTISILVKMEPRSFAQAVYDPK</sequence>
<dbReference type="PANTHER" id="PTHR37610">
    <property type="entry name" value="CCHC-TYPE DOMAIN-CONTAINING PROTEIN"/>
    <property type="match status" value="1"/>
</dbReference>
<feature type="compositionally biased region" description="Polar residues" evidence="1">
    <location>
        <begin position="278"/>
        <end position="288"/>
    </location>
</feature>